<dbReference type="STRING" id="454286.A0A0J8QPW2"/>
<sequence>MYSNRVIDPAGLRFSERRTKPQISGTLRCVGVRSDVLQGDRGKSPMGKKRKRPAHGAGQSNRPQKRPNTSPGPKAAGKLSSFEPPSSTSTTHPVLSLYYPRVVKLRSYILELLPPTSKSRRRKVASLGSQNGRVNNIAGSRRSTASQSQARNGDEADRSRAQEVAELLDTTLVGVLKQRDHADAHSRQRDFAAFTQSQFRSSRLRCTEVCATSSQSEVSERS</sequence>
<dbReference type="Proteomes" id="UP000054559">
    <property type="component" value="Unassembled WGS sequence"/>
</dbReference>
<dbReference type="EMBL" id="DS268283">
    <property type="protein sequence ID" value="KMU74205.1"/>
    <property type="molecule type" value="Genomic_DNA"/>
</dbReference>
<gene>
    <name evidence="2" type="ORF">CISG_10308</name>
</gene>
<feature type="compositionally biased region" description="Polar residues" evidence="1">
    <location>
        <begin position="127"/>
        <end position="138"/>
    </location>
</feature>
<feature type="region of interest" description="Disordered" evidence="1">
    <location>
        <begin position="117"/>
        <end position="159"/>
    </location>
</feature>
<evidence type="ECO:0000313" key="3">
    <source>
        <dbReference type="Proteomes" id="UP000054559"/>
    </source>
</evidence>
<dbReference type="OrthoDB" id="289721at2759"/>
<evidence type="ECO:0000313" key="2">
    <source>
        <dbReference type="EMBL" id="KMU74205.1"/>
    </source>
</evidence>
<proteinExistence type="predicted"/>
<dbReference type="AlphaFoldDB" id="A0A0J8QPW2"/>
<feature type="region of interest" description="Disordered" evidence="1">
    <location>
        <begin position="1"/>
        <end position="92"/>
    </location>
</feature>
<feature type="compositionally biased region" description="Low complexity" evidence="1">
    <location>
        <begin position="79"/>
        <end position="92"/>
    </location>
</feature>
<evidence type="ECO:0000256" key="1">
    <source>
        <dbReference type="SAM" id="MobiDB-lite"/>
    </source>
</evidence>
<feature type="compositionally biased region" description="Polar residues" evidence="1">
    <location>
        <begin position="58"/>
        <end position="71"/>
    </location>
</feature>
<accession>A0A0J8QPW2</accession>
<feature type="compositionally biased region" description="Low complexity" evidence="1">
    <location>
        <begin position="140"/>
        <end position="151"/>
    </location>
</feature>
<reference evidence="3" key="1">
    <citation type="journal article" date="2010" name="Genome Res.">
        <title>Population genomic sequencing of Coccidioides fungi reveals recent hybridization and transposon control.</title>
        <authorList>
            <person name="Neafsey D.E."/>
            <person name="Barker B.M."/>
            <person name="Sharpton T.J."/>
            <person name="Stajich J.E."/>
            <person name="Park D.J."/>
            <person name="Whiston E."/>
            <person name="Hung C.-Y."/>
            <person name="McMahan C."/>
            <person name="White J."/>
            <person name="Sykes S."/>
            <person name="Heiman D."/>
            <person name="Young S."/>
            <person name="Zeng Q."/>
            <person name="Abouelleil A."/>
            <person name="Aftuck L."/>
            <person name="Bessette D."/>
            <person name="Brown A."/>
            <person name="FitzGerald M."/>
            <person name="Lui A."/>
            <person name="Macdonald J.P."/>
            <person name="Priest M."/>
            <person name="Orbach M.J."/>
            <person name="Galgiani J.N."/>
            <person name="Kirkland T.N."/>
            <person name="Cole G.T."/>
            <person name="Birren B.W."/>
            <person name="Henn M.R."/>
            <person name="Taylor J.W."/>
            <person name="Rounsley S.D."/>
        </authorList>
    </citation>
    <scope>NUCLEOTIDE SEQUENCE [LARGE SCALE GENOMIC DNA]</scope>
    <source>
        <strain evidence="3">RMSCC 3703</strain>
    </source>
</reference>
<protein>
    <submittedName>
        <fullName evidence="2">Uncharacterized protein</fullName>
    </submittedName>
</protein>
<name>A0A0J8QPW2_COCIT</name>
<organism evidence="2 3">
    <name type="scientific">Coccidioides immitis RMSCC 3703</name>
    <dbReference type="NCBI Taxonomy" id="454286"/>
    <lineage>
        <taxon>Eukaryota</taxon>
        <taxon>Fungi</taxon>
        <taxon>Dikarya</taxon>
        <taxon>Ascomycota</taxon>
        <taxon>Pezizomycotina</taxon>
        <taxon>Eurotiomycetes</taxon>
        <taxon>Eurotiomycetidae</taxon>
        <taxon>Onygenales</taxon>
        <taxon>Onygenaceae</taxon>
        <taxon>Coccidioides</taxon>
    </lineage>
</organism>